<comment type="function">
    <text evidence="11">GTP hydrolase that promotes the GTP-dependent binding of aminoacyl-tRNA to the A-site of ribosomes during protein biosynthesis.</text>
</comment>
<reference evidence="13" key="1">
    <citation type="submission" date="2019-09" db="EMBL/GenBank/DDBJ databases">
        <authorList>
            <person name="Cremers G."/>
        </authorList>
    </citation>
    <scope>NUCLEOTIDE SEQUENCE [LARGE SCALE GENOMIC DNA]</scope>
    <source>
        <strain evidence="13">3B</strain>
    </source>
</reference>
<dbReference type="Gene3D" id="3.40.50.300">
    <property type="entry name" value="P-loop containing nucleotide triphosphate hydrolases"/>
    <property type="match status" value="1"/>
</dbReference>
<dbReference type="PANTHER" id="PTHR43721">
    <property type="entry name" value="ELONGATION FACTOR TU-RELATED"/>
    <property type="match status" value="1"/>
</dbReference>
<feature type="binding site" evidence="11">
    <location>
        <begin position="19"/>
        <end position="26"/>
    </location>
    <ligand>
        <name>GTP</name>
        <dbReference type="ChEBI" id="CHEBI:37565"/>
    </ligand>
</feature>
<keyword evidence="5 11" id="KW-0648">Protein biosynthesis</keyword>
<evidence type="ECO:0000256" key="4">
    <source>
        <dbReference type="ARBA" id="ARBA00022801"/>
    </source>
</evidence>
<keyword evidence="6 11" id="KW-0342">GTP-binding</keyword>
<comment type="subunit">
    <text evidence="9">Monomer. Heterotetramer composed of two EF-Ts.EF-Tu dimer complexes.</text>
</comment>
<dbReference type="GO" id="GO:0000287">
    <property type="term" value="F:magnesium ion binding"/>
    <property type="evidence" value="ECO:0007669"/>
    <property type="project" value="UniProtKB-UniRule"/>
</dbReference>
<dbReference type="FunFam" id="2.40.30.10:FF:000001">
    <property type="entry name" value="Elongation factor Tu"/>
    <property type="match status" value="1"/>
</dbReference>
<comment type="function">
    <text evidence="8">May play an important regulatory role in cell growth and in the bacterial response to nutrient deprivation.</text>
</comment>
<dbReference type="Gene3D" id="2.40.30.10">
    <property type="entry name" value="Translation factors"/>
    <property type="match status" value="2"/>
</dbReference>
<comment type="similarity">
    <text evidence="1 11">Belongs to the TRAFAC class translation factor GTPase superfamily. Classic translation factor GTPase family. EF-Tu/EF-1A subfamily.</text>
</comment>
<dbReference type="SUPFAM" id="SSF50465">
    <property type="entry name" value="EF-Tu/eEF-1alpha/eIF2-gamma C-terminal domain"/>
    <property type="match status" value="1"/>
</dbReference>
<gene>
    <name evidence="13" type="primary">tufA</name>
    <name evidence="11" type="synonym">tuf</name>
    <name evidence="13" type="ORF">MAMC_01505</name>
</gene>
<dbReference type="FunFam" id="3.40.50.300:FF:000003">
    <property type="entry name" value="Elongation factor Tu"/>
    <property type="match status" value="1"/>
</dbReference>
<dbReference type="CDD" id="cd03697">
    <property type="entry name" value="EFTU_II"/>
    <property type="match status" value="1"/>
</dbReference>
<dbReference type="SUPFAM" id="SSF52540">
    <property type="entry name" value="P-loop containing nucleoside triphosphate hydrolases"/>
    <property type="match status" value="1"/>
</dbReference>
<evidence type="ECO:0000313" key="13">
    <source>
        <dbReference type="EMBL" id="VVM07217.1"/>
    </source>
</evidence>
<dbReference type="EMBL" id="CABFUZ020000153">
    <property type="protein sequence ID" value="VVM07217.1"/>
    <property type="molecule type" value="Genomic_DNA"/>
</dbReference>
<dbReference type="PRINTS" id="PR00315">
    <property type="entry name" value="ELONGATNFCT"/>
</dbReference>
<dbReference type="InterPro" id="IPR031157">
    <property type="entry name" value="G_TR_CS"/>
</dbReference>
<keyword evidence="14" id="KW-1185">Reference proteome</keyword>
<keyword evidence="11" id="KW-0460">Magnesium</keyword>
<keyword evidence="2 11" id="KW-0547">Nucleotide-binding</keyword>
<evidence type="ECO:0000256" key="2">
    <source>
        <dbReference type="ARBA" id="ARBA00022741"/>
    </source>
</evidence>
<feature type="binding site" evidence="11">
    <location>
        <position position="26"/>
    </location>
    <ligand>
        <name>Mg(2+)</name>
        <dbReference type="ChEBI" id="CHEBI:18420"/>
    </ligand>
</feature>
<comment type="subcellular location">
    <subcellularLocation>
        <location evidence="11">Cytoplasm</location>
    </subcellularLocation>
</comment>
<evidence type="ECO:0000259" key="12">
    <source>
        <dbReference type="PROSITE" id="PS51722"/>
    </source>
</evidence>
<feature type="domain" description="Tr-type G" evidence="12">
    <location>
        <begin position="10"/>
        <end position="204"/>
    </location>
</feature>
<protein>
    <recommendedName>
        <fullName evidence="7 11">Elongation factor Tu</fullName>
        <shortName evidence="11">EF-Tu</shortName>
        <ecNumber evidence="11">3.6.5.3</ecNumber>
    </recommendedName>
</protein>
<evidence type="ECO:0000256" key="3">
    <source>
        <dbReference type="ARBA" id="ARBA00022768"/>
    </source>
</evidence>
<dbReference type="NCBIfam" id="NF009373">
    <property type="entry name" value="PRK12736.1"/>
    <property type="match status" value="1"/>
</dbReference>
<dbReference type="InterPro" id="IPR005225">
    <property type="entry name" value="Small_GTP-bd"/>
</dbReference>
<dbReference type="NCBIfam" id="NF009372">
    <property type="entry name" value="PRK12735.1"/>
    <property type="match status" value="1"/>
</dbReference>
<dbReference type="GO" id="GO:0005829">
    <property type="term" value="C:cytosol"/>
    <property type="evidence" value="ECO:0007669"/>
    <property type="project" value="TreeGrafter"/>
</dbReference>
<dbReference type="OrthoDB" id="9804504at2"/>
<dbReference type="InterPro" id="IPR000795">
    <property type="entry name" value="T_Tr_GTP-bd_dom"/>
</dbReference>
<proteinExistence type="inferred from homology"/>
<evidence type="ECO:0000313" key="14">
    <source>
        <dbReference type="Proteomes" id="UP000381693"/>
    </source>
</evidence>
<feature type="binding site" evidence="11">
    <location>
        <begin position="136"/>
        <end position="139"/>
    </location>
    <ligand>
        <name>GTP</name>
        <dbReference type="ChEBI" id="CHEBI:37565"/>
    </ligand>
</feature>
<dbReference type="NCBIfam" id="TIGR00485">
    <property type="entry name" value="EF-Tu"/>
    <property type="match status" value="1"/>
</dbReference>
<dbReference type="SUPFAM" id="SSF50447">
    <property type="entry name" value="Translation proteins"/>
    <property type="match status" value="1"/>
</dbReference>
<evidence type="ECO:0000256" key="1">
    <source>
        <dbReference type="ARBA" id="ARBA00007249"/>
    </source>
</evidence>
<keyword evidence="3 11" id="KW-0251">Elongation factor</keyword>
<dbReference type="PANTHER" id="PTHR43721:SF22">
    <property type="entry name" value="ELONGATION FACTOR TU, MITOCHONDRIAL"/>
    <property type="match status" value="1"/>
</dbReference>
<sequence length="394" mass="43402">MAKESFVRSKPHVNVGTIGHVDHGKTTLTAAITSVLAKKGLAEKKGYDQIDNAPEERERGITISTTHVEYSSDNRHYAHVDCPGHADYIKNMITGAAQMDGAILVVSAPDGPMPQTREHILLARQVGVPAIVVFLNKVDMVDDQELIDLVELEVRELLSKYEFPGDKIPIVRGSALKALEGDAEQEKNILALIAAMDEYIPIPERPKDQPFLMPVEDVFNIEGRGTVVTGRVERGVLKRMEEVEIVGIRPTVKTVVTDIEMFRKILESAEAGDNVGVLLRGIKKEDVERGQVVAKPGSITPHTKFKAQVYVLTKEEGGRHTPFFAGYRPQFYFRTTDVTGNVKLKEGVEMVMPGDNVEVEVELITPIAMEKAMRFAIREGGKTVGAGRVTEILA</sequence>
<dbReference type="HAMAP" id="MF_00118_B">
    <property type="entry name" value="EF_Tu_B"/>
    <property type="match status" value="1"/>
</dbReference>
<dbReference type="RefSeq" id="WP_142525493.1">
    <property type="nucleotide sequence ID" value="NZ_CABFUZ020000153.1"/>
</dbReference>
<dbReference type="AlphaFoldDB" id="A0A5E6MH54"/>
<keyword evidence="11" id="KW-0963">Cytoplasm</keyword>
<dbReference type="InterPro" id="IPR004541">
    <property type="entry name" value="Transl_elong_EFTu/EF1A_bac/org"/>
</dbReference>
<evidence type="ECO:0000256" key="9">
    <source>
        <dbReference type="ARBA" id="ARBA00063778"/>
    </source>
</evidence>
<dbReference type="NCBIfam" id="TIGR00231">
    <property type="entry name" value="small_GTP"/>
    <property type="match status" value="1"/>
</dbReference>
<evidence type="ECO:0000256" key="7">
    <source>
        <dbReference type="ARBA" id="ARBA00029554"/>
    </source>
</evidence>
<keyword evidence="4 11" id="KW-0378">Hydrolase</keyword>
<evidence type="ECO:0000256" key="11">
    <source>
        <dbReference type="HAMAP-Rule" id="MF_00118"/>
    </source>
</evidence>
<dbReference type="GO" id="GO:0003924">
    <property type="term" value="F:GTPase activity"/>
    <property type="evidence" value="ECO:0007669"/>
    <property type="project" value="UniProtKB-UniRule"/>
</dbReference>
<comment type="subunit">
    <text evidence="10">(Microbial infection) Upon infection by bacteriophage Qbeta, part of the viral RNA-dependent RNA polymerase complex, the other subunits are the viral replicase catalytic subunit (AC P14647), host ribosomal protein S1 and EF-Ts.</text>
</comment>
<feature type="binding site" evidence="11">
    <location>
        <begin position="81"/>
        <end position="85"/>
    </location>
    <ligand>
        <name>GTP</name>
        <dbReference type="ChEBI" id="CHEBI:37565"/>
    </ligand>
</feature>
<dbReference type="CDD" id="cd01884">
    <property type="entry name" value="EF_Tu"/>
    <property type="match status" value="1"/>
</dbReference>
<dbReference type="PROSITE" id="PS51722">
    <property type="entry name" value="G_TR_2"/>
    <property type="match status" value="1"/>
</dbReference>
<comment type="catalytic activity">
    <reaction evidence="11">
        <text>GTP + H2O = GDP + phosphate + H(+)</text>
        <dbReference type="Rhea" id="RHEA:19669"/>
        <dbReference type="ChEBI" id="CHEBI:15377"/>
        <dbReference type="ChEBI" id="CHEBI:15378"/>
        <dbReference type="ChEBI" id="CHEBI:37565"/>
        <dbReference type="ChEBI" id="CHEBI:43474"/>
        <dbReference type="ChEBI" id="CHEBI:58189"/>
        <dbReference type="EC" id="3.6.5.3"/>
    </reaction>
</comment>
<dbReference type="InterPro" id="IPR050055">
    <property type="entry name" value="EF-Tu_GTPase"/>
</dbReference>
<name>A0A5E6MH54_9BACT</name>
<evidence type="ECO:0000256" key="10">
    <source>
        <dbReference type="ARBA" id="ARBA00064283"/>
    </source>
</evidence>
<dbReference type="InterPro" id="IPR009001">
    <property type="entry name" value="Transl_elong_EF1A/Init_IF2_C"/>
</dbReference>
<dbReference type="NCBIfam" id="NF000766">
    <property type="entry name" value="PRK00049.1"/>
    <property type="match status" value="1"/>
</dbReference>
<evidence type="ECO:0000256" key="5">
    <source>
        <dbReference type="ARBA" id="ARBA00022917"/>
    </source>
</evidence>
<dbReference type="PROSITE" id="PS00301">
    <property type="entry name" value="G_TR_1"/>
    <property type="match status" value="1"/>
</dbReference>
<comment type="caution">
    <text evidence="13">The sequence shown here is derived from an EMBL/GenBank/DDBJ whole genome shotgun (WGS) entry which is preliminary data.</text>
</comment>
<keyword evidence="11" id="KW-0479">Metal-binding</keyword>
<dbReference type="InterPro" id="IPR027417">
    <property type="entry name" value="P-loop_NTPase"/>
</dbReference>
<dbReference type="InterPro" id="IPR041709">
    <property type="entry name" value="EF-Tu_GTP-bd"/>
</dbReference>
<dbReference type="Pfam" id="PF00009">
    <property type="entry name" value="GTP_EFTU"/>
    <property type="match status" value="1"/>
</dbReference>
<dbReference type="Pfam" id="PF03143">
    <property type="entry name" value="GTP_EFTU_D3"/>
    <property type="match status" value="1"/>
</dbReference>
<dbReference type="InterPro" id="IPR004160">
    <property type="entry name" value="Transl_elong_EFTu/EF1A_C"/>
</dbReference>
<dbReference type="InterPro" id="IPR004161">
    <property type="entry name" value="EFTu-like_2"/>
</dbReference>
<organism evidence="13 14">
    <name type="scientific">Methylacidimicrobium cyclopophantes</name>
    <dbReference type="NCBI Taxonomy" id="1041766"/>
    <lineage>
        <taxon>Bacteria</taxon>
        <taxon>Pseudomonadati</taxon>
        <taxon>Verrucomicrobiota</taxon>
        <taxon>Methylacidimicrobium</taxon>
    </lineage>
</organism>
<dbReference type="Proteomes" id="UP000381693">
    <property type="component" value="Unassembled WGS sequence"/>
</dbReference>
<dbReference type="EC" id="3.6.5.3" evidence="11"/>
<dbReference type="GO" id="GO:0003746">
    <property type="term" value="F:translation elongation factor activity"/>
    <property type="evidence" value="ECO:0007669"/>
    <property type="project" value="UniProtKB-UniRule"/>
</dbReference>
<evidence type="ECO:0000256" key="8">
    <source>
        <dbReference type="ARBA" id="ARBA00058140"/>
    </source>
</evidence>
<dbReference type="CDD" id="cd03707">
    <property type="entry name" value="EFTU_III"/>
    <property type="match status" value="1"/>
</dbReference>
<dbReference type="InterPro" id="IPR033720">
    <property type="entry name" value="EFTU_2"/>
</dbReference>
<dbReference type="GO" id="GO:0005525">
    <property type="term" value="F:GTP binding"/>
    <property type="evidence" value="ECO:0007669"/>
    <property type="project" value="UniProtKB-UniRule"/>
</dbReference>
<accession>A0A5E6MH54</accession>
<dbReference type="InterPro" id="IPR009000">
    <property type="entry name" value="Transl_B-barrel_sf"/>
</dbReference>
<evidence type="ECO:0000256" key="6">
    <source>
        <dbReference type="ARBA" id="ARBA00023134"/>
    </source>
</evidence>
<dbReference type="Pfam" id="PF03144">
    <property type="entry name" value="GTP_EFTU_D2"/>
    <property type="match status" value="1"/>
</dbReference>